<dbReference type="Gene3D" id="3.30.230.10">
    <property type="match status" value="1"/>
</dbReference>
<evidence type="ECO:0000256" key="3">
    <source>
        <dbReference type="SAM" id="MobiDB-lite"/>
    </source>
</evidence>
<dbReference type="Pfam" id="PF08676">
    <property type="entry name" value="MutL_C"/>
    <property type="match status" value="1"/>
</dbReference>
<sequence length="1451" mass="160957">MIQSLPAEVRARLRSGVTICSFGQCVEELLLNSTDASASCVAIRVDIETFRIQVVDNGTGMSREDVELVGKRYFTSKCHSVGDLENLNSSGFRGEAVVSIANMASLVEILSKSNKSSKTFTKMFQNGKALEVCEAEVSRPSAGTTVTVCNLFYNLPVRRQCLDHVLELERTRQKVEAISFMYPAISFSLRNDAAGSMLLQLPKTKDVCSRFCQIYGLSKSQKLRPVQFEHRGFAVSGYISCEGHYNKNMQFLYVNKRLVLKTRLHKLIDFLLRKESVICKAKAVPPCKQISPSRHRAGPELHGIYVININCSYCEYDICLEPAKTLIEFRDWDGVLKCVEEGVKLFLNCEHLFMEPSNDDITEFNEKNDFTLSRPDIHPNIPRRNAVQENFKERCGTVTNSFEFSNLKSKDVLRRKVTNTELFNNVTPDVNTEVIQTPAQKTHLCVGTEQRRPCEPLSKGEEGVQSEKLSTFISGAEETVKEKRNEHHNIELLPRSIGSQVDKVPCTEAMSDISEQTSCVGTENCVQLTLPTPRNSVLSNVLGNPEDISVSGDNPEVSHECGFEMEAWPSISLEGASSEMCDMLKNTEPRKGRPGTKPIRDRLCLTGFITHLASSPVNEINLTHNSGQDILGLGMSIAKPDPSGTNSAVALTNKNANLHSKMEDGCNDHRISTIHTQETCIYSSWSGSNMRLPLQKSHTVTSTFCSSRKFNTESNVHKGNTASNAQSTTKQSVFAKSRASRKLSLSAHLGSLERFRRWCGNMQNSSPHSSFTQNSENGSCIAPKILCAEPEHILPPCTNGQPIQCLDPTLTPEAKSNIAAAPLTEGYPDLIVETPPITTEDVMLRHEHKMETPLTLYDYTQSKQTVSTTVPLRSLASKLSKMRGVHKETPTVEKNDHYRGASLIDFNDNVICKHVLEQEPDTQASQKLQLCHGVLGGGNSRLNQDIDNYQILHHGGENTVSGSKPPECLSKHSMYINATGNDLSCGGVSLAMGSAKLCSNSKNEDTCGKTAFLNVSSKATEGPVEPFPNNLDCDTTDMVCLRVDNNPNPCSSGWLQHFDASLGRIVYINTATGLSSYTAPIEDSHTTCTKDLTNLAVNVVSRTDASDATGDGKSLEVLFSEWENPIFARYPQVAVDVSSSEATSLSVKIHNILYPYRFTKEMIHSMKVLRQVDNKFIACLINTKSEENANPDGNLLVLVDQHAAHERVRLEQLIAGSYQAVPKDIRRKRLLSSTVCPPMQIEVTEEHRRLLRSYQSSLRDLGLGLSFPESSSSHVLVDKVPLCFVEREANEVRRGRPPVTKAIVEEFIREEVEMLQTAGRARGILPLTVMKVLASQACHGAIKFNKPLNVEECCCLMESLSWCKLPFQCAHGRPAILPLADMDHLELHKQKDPKPNLGNLRKKFRAWQMFGMHEKSSQPTPMKGTARETYTQSQKATKPQFSSEACSKPDH</sequence>
<dbReference type="InterPro" id="IPR014721">
    <property type="entry name" value="Ribsml_uS5_D2-typ_fold_subgr"/>
</dbReference>
<comment type="caution">
    <text evidence="7">The sequence shown here is derived from an EMBL/GenBank/DDBJ whole genome shotgun (WGS) entry which is preliminary data.</text>
</comment>
<dbReference type="GO" id="GO:0140664">
    <property type="term" value="F:ATP-dependent DNA damage sensor activity"/>
    <property type="evidence" value="ECO:0007669"/>
    <property type="project" value="InterPro"/>
</dbReference>
<dbReference type="Pfam" id="PF13589">
    <property type="entry name" value="HATPase_c_3"/>
    <property type="match status" value="1"/>
</dbReference>
<feature type="domain" description="WW" evidence="4">
    <location>
        <begin position="1049"/>
        <end position="1082"/>
    </location>
</feature>
<dbReference type="SMART" id="SM00456">
    <property type="entry name" value="WW"/>
    <property type="match status" value="1"/>
</dbReference>
<dbReference type="SUPFAM" id="SSF118116">
    <property type="entry name" value="DNA mismatch repair protein MutL"/>
    <property type="match status" value="1"/>
</dbReference>
<keyword evidence="8" id="KW-1185">Reference proteome</keyword>
<evidence type="ECO:0000256" key="2">
    <source>
        <dbReference type="ARBA" id="ARBA00022763"/>
    </source>
</evidence>
<organism evidence="7 8">
    <name type="scientific">Pleurodeles waltl</name>
    <name type="common">Iberian ribbed newt</name>
    <dbReference type="NCBI Taxonomy" id="8319"/>
    <lineage>
        <taxon>Eukaryota</taxon>
        <taxon>Metazoa</taxon>
        <taxon>Chordata</taxon>
        <taxon>Craniata</taxon>
        <taxon>Vertebrata</taxon>
        <taxon>Euteleostomi</taxon>
        <taxon>Amphibia</taxon>
        <taxon>Batrachia</taxon>
        <taxon>Caudata</taxon>
        <taxon>Salamandroidea</taxon>
        <taxon>Salamandridae</taxon>
        <taxon>Pleurodelinae</taxon>
        <taxon>Pleurodeles</taxon>
    </lineage>
</organism>
<dbReference type="InterPro" id="IPR020568">
    <property type="entry name" value="Ribosomal_Su5_D2-typ_SF"/>
</dbReference>
<evidence type="ECO:0000259" key="4">
    <source>
        <dbReference type="SMART" id="SM00456"/>
    </source>
</evidence>
<dbReference type="CDD" id="cd03486">
    <property type="entry name" value="MutL_Trans_MLH3"/>
    <property type="match status" value="1"/>
</dbReference>
<gene>
    <name evidence="7" type="ORF">NDU88_002040</name>
</gene>
<dbReference type="EMBL" id="JANPWB010000013">
    <property type="protein sequence ID" value="KAJ1104630.1"/>
    <property type="molecule type" value="Genomic_DNA"/>
</dbReference>
<evidence type="ECO:0000256" key="1">
    <source>
        <dbReference type="ARBA" id="ARBA00006082"/>
    </source>
</evidence>
<evidence type="ECO:0000313" key="8">
    <source>
        <dbReference type="Proteomes" id="UP001066276"/>
    </source>
</evidence>
<dbReference type="SMART" id="SM00853">
    <property type="entry name" value="MutL_C"/>
    <property type="match status" value="1"/>
</dbReference>
<feature type="compositionally biased region" description="Polar residues" evidence="3">
    <location>
        <begin position="715"/>
        <end position="734"/>
    </location>
</feature>
<dbReference type="FunFam" id="3.30.1370.100:FF:000003">
    <property type="entry name" value="DNA mismatch repair protein Mlh3"/>
    <property type="match status" value="1"/>
</dbReference>
<dbReference type="GO" id="GO:0032300">
    <property type="term" value="C:mismatch repair complex"/>
    <property type="evidence" value="ECO:0007669"/>
    <property type="project" value="InterPro"/>
</dbReference>
<dbReference type="InterPro" id="IPR037198">
    <property type="entry name" value="MutL_C_sf"/>
</dbReference>
<dbReference type="SUPFAM" id="SSF54211">
    <property type="entry name" value="Ribosomal protein S5 domain 2-like"/>
    <property type="match status" value="1"/>
</dbReference>
<dbReference type="InterPro" id="IPR002099">
    <property type="entry name" value="MutL/Mlh/PMS"/>
</dbReference>
<dbReference type="GO" id="GO:0005524">
    <property type="term" value="F:ATP binding"/>
    <property type="evidence" value="ECO:0007669"/>
    <property type="project" value="InterPro"/>
</dbReference>
<protein>
    <recommendedName>
        <fullName evidence="9">DNA mismatch repair protein Mlh3</fullName>
    </recommendedName>
</protein>
<keyword evidence="2" id="KW-0227">DNA damage</keyword>
<proteinExistence type="inferred from homology"/>
<dbReference type="GO" id="GO:0006298">
    <property type="term" value="P:mismatch repair"/>
    <property type="evidence" value="ECO:0007669"/>
    <property type="project" value="InterPro"/>
</dbReference>
<dbReference type="InterPro" id="IPR038973">
    <property type="entry name" value="MutL/Mlh/Pms-like"/>
</dbReference>
<comment type="similarity">
    <text evidence="1">Belongs to the DNA mismatch repair MutL/HexB family.</text>
</comment>
<dbReference type="Proteomes" id="UP001066276">
    <property type="component" value="Chromosome 9"/>
</dbReference>
<dbReference type="InterPro" id="IPR013507">
    <property type="entry name" value="DNA_mismatch_S5_2-like"/>
</dbReference>
<dbReference type="PANTHER" id="PTHR10073">
    <property type="entry name" value="DNA MISMATCH REPAIR PROTEIN MLH, PMS, MUTL"/>
    <property type="match status" value="1"/>
</dbReference>
<evidence type="ECO:0000259" key="6">
    <source>
        <dbReference type="SMART" id="SM01340"/>
    </source>
</evidence>
<dbReference type="SMART" id="SM01340">
    <property type="entry name" value="DNA_mis_repair"/>
    <property type="match status" value="1"/>
</dbReference>
<dbReference type="FunFam" id="3.30.230.10:FF:000028">
    <property type="entry name" value="DNA mismatch repair protein Mlh3"/>
    <property type="match status" value="1"/>
</dbReference>
<dbReference type="InterPro" id="IPR001202">
    <property type="entry name" value="WW_dom"/>
</dbReference>
<accession>A0AAV7MW95</accession>
<dbReference type="PANTHER" id="PTHR10073:SF47">
    <property type="entry name" value="DNA MISMATCH REPAIR PROTEIN MLH3"/>
    <property type="match status" value="1"/>
</dbReference>
<feature type="region of interest" description="Disordered" evidence="3">
    <location>
        <begin position="1412"/>
        <end position="1451"/>
    </location>
</feature>
<name>A0AAV7MW95_PLEWA</name>
<feature type="domain" description="MutL C-terminal dimerisation" evidence="5">
    <location>
        <begin position="1168"/>
        <end position="1348"/>
    </location>
</feature>
<feature type="compositionally biased region" description="Polar residues" evidence="3">
    <location>
        <begin position="1428"/>
        <end position="1445"/>
    </location>
</feature>
<evidence type="ECO:0008006" key="9">
    <source>
        <dbReference type="Google" id="ProtNLM"/>
    </source>
</evidence>
<dbReference type="NCBIfam" id="TIGR00585">
    <property type="entry name" value="mutl"/>
    <property type="match status" value="1"/>
</dbReference>
<feature type="region of interest" description="Disordered" evidence="3">
    <location>
        <begin position="715"/>
        <end position="736"/>
    </location>
</feature>
<dbReference type="Gene3D" id="3.30.1370.100">
    <property type="entry name" value="MutL, C-terminal domain, regulatory subdomain"/>
    <property type="match status" value="1"/>
</dbReference>
<dbReference type="Gene3D" id="3.30.565.10">
    <property type="entry name" value="Histidine kinase-like ATPase, C-terminal domain"/>
    <property type="match status" value="1"/>
</dbReference>
<dbReference type="InterPro" id="IPR014790">
    <property type="entry name" value="MutL_C"/>
</dbReference>
<evidence type="ECO:0000313" key="7">
    <source>
        <dbReference type="EMBL" id="KAJ1104630.1"/>
    </source>
</evidence>
<dbReference type="Gene3D" id="3.30.1540.20">
    <property type="entry name" value="MutL, C-terminal domain, dimerisation subdomain"/>
    <property type="match status" value="1"/>
</dbReference>
<evidence type="ECO:0000259" key="5">
    <source>
        <dbReference type="SMART" id="SM00853"/>
    </source>
</evidence>
<dbReference type="InterPro" id="IPR042120">
    <property type="entry name" value="MutL_C_dimsub"/>
</dbReference>
<feature type="domain" description="DNA mismatch repair protein S5" evidence="6">
    <location>
        <begin position="211"/>
        <end position="348"/>
    </location>
</feature>
<dbReference type="GO" id="GO:0030983">
    <property type="term" value="F:mismatched DNA binding"/>
    <property type="evidence" value="ECO:0007669"/>
    <property type="project" value="InterPro"/>
</dbReference>
<reference evidence="7" key="1">
    <citation type="journal article" date="2022" name="bioRxiv">
        <title>Sequencing and chromosome-scale assembly of the giantPleurodeles waltlgenome.</title>
        <authorList>
            <person name="Brown T."/>
            <person name="Elewa A."/>
            <person name="Iarovenko S."/>
            <person name="Subramanian E."/>
            <person name="Araus A.J."/>
            <person name="Petzold A."/>
            <person name="Susuki M."/>
            <person name="Suzuki K.-i.T."/>
            <person name="Hayashi T."/>
            <person name="Toyoda A."/>
            <person name="Oliveira C."/>
            <person name="Osipova E."/>
            <person name="Leigh N.D."/>
            <person name="Simon A."/>
            <person name="Yun M.H."/>
        </authorList>
    </citation>
    <scope>NUCLEOTIDE SEQUENCE</scope>
    <source>
        <strain evidence="7">20211129_DDA</strain>
        <tissue evidence="7">Liver</tissue>
    </source>
</reference>
<dbReference type="InterPro" id="IPR036890">
    <property type="entry name" value="HATPase_C_sf"/>
</dbReference>
<dbReference type="GO" id="GO:0016887">
    <property type="term" value="F:ATP hydrolysis activity"/>
    <property type="evidence" value="ECO:0007669"/>
    <property type="project" value="InterPro"/>
</dbReference>
<dbReference type="SUPFAM" id="SSF55874">
    <property type="entry name" value="ATPase domain of HSP90 chaperone/DNA topoisomerase II/histidine kinase"/>
    <property type="match status" value="1"/>
</dbReference>
<dbReference type="InterPro" id="IPR042121">
    <property type="entry name" value="MutL_C_regsub"/>
</dbReference>